<organism evidence="15 17">
    <name type="scientific">Schizosaccharomyces japonicus (strain yFS275 / FY16936)</name>
    <name type="common">Fission yeast</name>
    <dbReference type="NCBI Taxonomy" id="402676"/>
    <lineage>
        <taxon>Eukaryota</taxon>
        <taxon>Fungi</taxon>
        <taxon>Dikarya</taxon>
        <taxon>Ascomycota</taxon>
        <taxon>Taphrinomycotina</taxon>
        <taxon>Schizosaccharomycetes</taxon>
        <taxon>Schizosaccharomycetales</taxon>
        <taxon>Schizosaccharomycetaceae</taxon>
        <taxon>Schizosaccharomyces</taxon>
    </lineage>
</organism>
<feature type="domain" description="ABC transmembrane type-1" evidence="14">
    <location>
        <begin position="117"/>
        <end position="361"/>
    </location>
</feature>
<dbReference type="GO" id="GO:0016226">
    <property type="term" value="P:iron-sulfur cluster assembly"/>
    <property type="evidence" value="ECO:0007669"/>
    <property type="project" value="EnsemblFungi"/>
</dbReference>
<evidence type="ECO:0000256" key="12">
    <source>
        <dbReference type="SAM" id="Phobius"/>
    </source>
</evidence>
<dbReference type="eggNOG" id="KOG0057">
    <property type="taxonomic scope" value="Eukaryota"/>
</dbReference>
<comment type="subcellular location">
    <subcellularLocation>
        <location evidence="1">Membrane</location>
        <topology evidence="1">Multi-pass membrane protein</topology>
    </subcellularLocation>
</comment>
<dbReference type="VEuPathDB" id="FungiDB:SJAG_02457"/>
<evidence type="ECO:0000256" key="5">
    <source>
        <dbReference type="ARBA" id="ARBA00022967"/>
    </source>
</evidence>
<dbReference type="InterPro" id="IPR027417">
    <property type="entry name" value="P-loop_NTPase"/>
</dbReference>
<dbReference type="GO" id="GO:1990542">
    <property type="term" value="P:mitochondrial transmembrane transport"/>
    <property type="evidence" value="ECO:0007669"/>
    <property type="project" value="EnsemblFungi"/>
</dbReference>
<dbReference type="InterPro" id="IPR036640">
    <property type="entry name" value="ABC1_TM_sf"/>
</dbReference>
<dbReference type="PANTHER" id="PTHR24221">
    <property type="entry name" value="ATP-BINDING CASSETTE SUB-FAMILY B"/>
    <property type="match status" value="1"/>
</dbReference>
<dbReference type="PROSITE" id="PS50929">
    <property type="entry name" value="ABC_TM1F"/>
    <property type="match status" value="1"/>
</dbReference>
<dbReference type="PROSITE" id="PS00211">
    <property type="entry name" value="ABC_TRANSPORTER_1"/>
    <property type="match status" value="1"/>
</dbReference>
<dbReference type="OrthoDB" id="6500128at2759"/>
<dbReference type="SUPFAM" id="SSF90123">
    <property type="entry name" value="ABC transporter transmembrane region"/>
    <property type="match status" value="1"/>
</dbReference>
<reference evidence="15 17" key="1">
    <citation type="journal article" date="2011" name="Science">
        <title>Comparative functional genomics of the fission yeasts.</title>
        <authorList>
            <person name="Rhind N."/>
            <person name="Chen Z."/>
            <person name="Yassour M."/>
            <person name="Thompson D.A."/>
            <person name="Haas B.J."/>
            <person name="Habib N."/>
            <person name="Wapinski I."/>
            <person name="Roy S."/>
            <person name="Lin M.F."/>
            <person name="Heiman D.I."/>
            <person name="Young S.K."/>
            <person name="Furuya K."/>
            <person name="Guo Y."/>
            <person name="Pidoux A."/>
            <person name="Chen H.M."/>
            <person name="Robbertse B."/>
            <person name="Goldberg J.M."/>
            <person name="Aoki K."/>
            <person name="Bayne E.H."/>
            <person name="Berlin A.M."/>
            <person name="Desjardins C.A."/>
            <person name="Dobbs E."/>
            <person name="Dukaj L."/>
            <person name="Fan L."/>
            <person name="FitzGerald M.G."/>
            <person name="French C."/>
            <person name="Gujja S."/>
            <person name="Hansen K."/>
            <person name="Keifenheim D."/>
            <person name="Levin J.Z."/>
            <person name="Mosher R.A."/>
            <person name="Mueller C.A."/>
            <person name="Pfiffner J."/>
            <person name="Priest M."/>
            <person name="Russ C."/>
            <person name="Smialowska A."/>
            <person name="Swoboda P."/>
            <person name="Sykes S.M."/>
            <person name="Vaughn M."/>
            <person name="Vengrova S."/>
            <person name="Yoder R."/>
            <person name="Zeng Q."/>
            <person name="Allshire R."/>
            <person name="Baulcombe D."/>
            <person name="Birren B.W."/>
            <person name="Brown W."/>
            <person name="Ekwall K."/>
            <person name="Kellis M."/>
            <person name="Leatherwood J."/>
            <person name="Levin H."/>
            <person name="Margalit H."/>
            <person name="Martienssen R."/>
            <person name="Nieduszynski C.A."/>
            <person name="Spatafora J.W."/>
            <person name="Friedman N."/>
            <person name="Dalgaard J.Z."/>
            <person name="Baumann P."/>
            <person name="Niki H."/>
            <person name="Regev A."/>
            <person name="Nusbaum C."/>
        </authorList>
    </citation>
    <scope>NUCLEOTIDE SEQUENCE [LARGE SCALE GENOMIC DNA]</scope>
    <source>
        <strain evidence="17">yFS275 / FY16936</strain>
    </source>
</reference>
<evidence type="ECO:0000256" key="6">
    <source>
        <dbReference type="ARBA" id="ARBA00022989"/>
    </source>
</evidence>
<dbReference type="RefSeq" id="XP_002173660.2">
    <property type="nucleotide sequence ID" value="XM_002173624.2"/>
</dbReference>
<evidence type="ECO:0000256" key="11">
    <source>
        <dbReference type="SAM" id="MobiDB-lite"/>
    </source>
</evidence>
<evidence type="ECO:0000259" key="13">
    <source>
        <dbReference type="PROSITE" id="PS50893"/>
    </source>
</evidence>
<accession>B6K2I6</accession>
<feature type="transmembrane region" description="Helical" evidence="12">
    <location>
        <begin position="114"/>
        <end position="133"/>
    </location>
</feature>
<dbReference type="OMA" id="VFHIIPI"/>
<dbReference type="InterPro" id="IPR039421">
    <property type="entry name" value="Type_1_exporter"/>
</dbReference>
<feature type="domain" description="ABC transporter" evidence="13">
    <location>
        <begin position="384"/>
        <end position="630"/>
    </location>
</feature>
<keyword evidence="7 12" id="KW-0472">Membrane</keyword>
<feature type="transmembrane region" description="Helical" evidence="12">
    <location>
        <begin position="261"/>
        <end position="279"/>
    </location>
</feature>
<dbReference type="GO" id="GO:0042626">
    <property type="term" value="F:ATPase-coupled transmembrane transporter activity"/>
    <property type="evidence" value="ECO:0000318"/>
    <property type="project" value="GO_Central"/>
</dbReference>
<evidence type="ECO:0000313" key="15">
    <source>
        <dbReference type="EMBL" id="EEB07367.2"/>
    </source>
</evidence>
<evidence type="ECO:0000313" key="17">
    <source>
        <dbReference type="Proteomes" id="UP000001744"/>
    </source>
</evidence>
<proteinExistence type="inferred from homology"/>
<dbReference type="InterPro" id="IPR003439">
    <property type="entry name" value="ABC_transporter-like_ATP-bd"/>
</dbReference>
<feature type="transmembrane region" description="Helical" evidence="12">
    <location>
        <begin position="228"/>
        <end position="255"/>
    </location>
</feature>
<evidence type="ECO:0000256" key="10">
    <source>
        <dbReference type="ARBA" id="ARBA00040792"/>
    </source>
</evidence>
<dbReference type="JaponicusDB" id="SJAG_02457">
    <property type="gene designation" value="atm1"/>
</dbReference>
<dbReference type="EMBL" id="KE651166">
    <property type="protein sequence ID" value="EEB07367.2"/>
    <property type="molecule type" value="Genomic_DNA"/>
</dbReference>
<sequence>MRLVSSRLLLPCKRAGFAYQGPCRTLWSGYGNRLSPNKLLLSIQLSRFHSNAPKTKKQDPEQSTTKTTTKSKKSSVVPEGLGSLAPEKQSEWGIVKNMMQYVWPKNQRGIKIRVVSALVLLLGAKVFNVQVPFYFKSIVDTMDKAVVGQLGPVWSTAGAVVLGYGLARVFSTVFQEIRNSVFATVSQNAIRNVSRNIFDHLLRLDMNFHLKKQTGQVTRAMDRGTKGISFVLSSMVLHIIPITLEIGMVCSILTYKYGAPFALLTALTMGTYSVFTIKTTSWRTRFRRQANQADNEAATVAIDSLINVEAVKAFNNEGFESQRFNKHLSAYEKASIRVASSLAFLNSGQNIIFSTALTAMISSSSCPFSAELPRGSVYREMRPVRSTDMENLFSAHACKRRHPRGAGGAAVEAARRRDSLRKRELQLPQVAAHLARLHLYHPSRLEDGGRILIDGQEVKRMRLSTLRRAIGIVPQDTPLFNDTIGANIGYGRPSATQEEVIDAARRARIDHIIQRFPDGYETMVGERGLMLSGGEKQRIAISRLLLKNPEICFFDEATSALDTTTERDLLNNINWLLQESRKTSIFIAHRLRTILDCDLIFVMKDGRVAEQGTHAELLARGGIYREMWEAQADQDGEQGKRQATA</sequence>
<evidence type="ECO:0000256" key="3">
    <source>
        <dbReference type="ARBA" id="ARBA00022448"/>
    </source>
</evidence>
<dbReference type="GO" id="GO:0016887">
    <property type="term" value="F:ATP hydrolysis activity"/>
    <property type="evidence" value="ECO:0007669"/>
    <property type="project" value="EnsemblFungi"/>
</dbReference>
<evidence type="ECO:0000256" key="4">
    <source>
        <dbReference type="ARBA" id="ARBA00022692"/>
    </source>
</evidence>
<name>B6K2I6_SCHJY</name>
<dbReference type="PANTHER" id="PTHR24221:SF402">
    <property type="entry name" value="IRON-SULFUR CLUSTERS TRANSPORTER ABCB7, MITOCHONDRIAL"/>
    <property type="match status" value="1"/>
</dbReference>
<keyword evidence="4 12" id="KW-0812">Transmembrane</keyword>
<dbReference type="GO" id="GO:0055085">
    <property type="term" value="P:transmembrane transport"/>
    <property type="evidence" value="ECO:0000318"/>
    <property type="project" value="GO_Central"/>
</dbReference>
<dbReference type="AlphaFoldDB" id="B6K2I6"/>
<dbReference type="Gene3D" id="1.20.1560.10">
    <property type="entry name" value="ABC transporter type 1, transmembrane domain"/>
    <property type="match status" value="1"/>
</dbReference>
<dbReference type="PROSITE" id="PS50893">
    <property type="entry name" value="ABC_TRANSPORTER_2"/>
    <property type="match status" value="1"/>
</dbReference>
<evidence type="ECO:0000256" key="8">
    <source>
        <dbReference type="ARBA" id="ARBA00024363"/>
    </source>
</evidence>
<evidence type="ECO:0000256" key="2">
    <source>
        <dbReference type="ARBA" id="ARBA00011738"/>
    </source>
</evidence>
<keyword evidence="6 12" id="KW-1133">Transmembrane helix</keyword>
<evidence type="ECO:0000256" key="9">
    <source>
        <dbReference type="ARBA" id="ARBA00039906"/>
    </source>
</evidence>
<evidence type="ECO:0000256" key="7">
    <source>
        <dbReference type="ARBA" id="ARBA00023136"/>
    </source>
</evidence>
<dbReference type="GO" id="GO:0006879">
    <property type="term" value="P:intracellular iron ion homeostasis"/>
    <property type="evidence" value="ECO:0000318"/>
    <property type="project" value="GO_Central"/>
</dbReference>
<dbReference type="InterPro" id="IPR011527">
    <property type="entry name" value="ABC1_TM_dom"/>
</dbReference>
<protein>
    <recommendedName>
        <fullName evidence="9">Iron-sulfur clusters transporter ATM1, mitochondrial</fullName>
    </recommendedName>
    <alternativeName>
        <fullName evidence="10">Iron-sulfur clusters transporter atm1, mitochondrial</fullName>
    </alternativeName>
</protein>
<feature type="region of interest" description="Disordered" evidence="11">
    <location>
        <begin position="51"/>
        <end position="82"/>
    </location>
</feature>
<gene>
    <name evidence="16" type="primary">atm1</name>
    <name evidence="15" type="ORF">SJAG_02457</name>
</gene>
<comment type="subunit">
    <text evidence="2">Homodimer.</text>
</comment>
<dbReference type="Pfam" id="PF00005">
    <property type="entry name" value="ABC_tran"/>
    <property type="match status" value="1"/>
</dbReference>
<evidence type="ECO:0000259" key="14">
    <source>
        <dbReference type="PROSITE" id="PS50929"/>
    </source>
</evidence>
<dbReference type="SUPFAM" id="SSF52540">
    <property type="entry name" value="P-loop containing nucleoside triphosphate hydrolases"/>
    <property type="match status" value="1"/>
</dbReference>
<evidence type="ECO:0000256" key="1">
    <source>
        <dbReference type="ARBA" id="ARBA00004141"/>
    </source>
</evidence>
<dbReference type="GO" id="GO:0140466">
    <property type="term" value="P:iron-sulfur cluster export from the mitochondrion"/>
    <property type="evidence" value="ECO:0007669"/>
    <property type="project" value="EnsemblFungi"/>
</dbReference>
<dbReference type="Pfam" id="PF00664">
    <property type="entry name" value="ABC_membrane"/>
    <property type="match status" value="1"/>
</dbReference>
<dbReference type="InterPro" id="IPR017871">
    <property type="entry name" value="ABC_transporter-like_CS"/>
</dbReference>
<keyword evidence="5" id="KW-1278">Translocase</keyword>
<dbReference type="Gene3D" id="3.40.50.300">
    <property type="entry name" value="P-loop containing nucleotide triphosphate hydrolases"/>
    <property type="match status" value="1"/>
</dbReference>
<evidence type="ECO:0000313" key="16">
    <source>
        <dbReference type="JaponicusDB" id="SJAG_02457"/>
    </source>
</evidence>
<dbReference type="GO" id="GO:0005524">
    <property type="term" value="F:ATP binding"/>
    <property type="evidence" value="ECO:0007669"/>
    <property type="project" value="InterPro"/>
</dbReference>
<dbReference type="CDD" id="cd18582">
    <property type="entry name" value="ABC_6TM_ATM1_ABCB7"/>
    <property type="match status" value="1"/>
</dbReference>
<dbReference type="STRING" id="402676.B6K2I6"/>
<dbReference type="Proteomes" id="UP000001744">
    <property type="component" value="Unassembled WGS sequence"/>
</dbReference>
<dbReference type="GO" id="GO:0140359">
    <property type="term" value="F:ABC-type transporter activity"/>
    <property type="evidence" value="ECO:0007669"/>
    <property type="project" value="InterPro"/>
</dbReference>
<feature type="transmembrane region" description="Helical" evidence="12">
    <location>
        <begin position="153"/>
        <end position="170"/>
    </location>
</feature>
<keyword evidence="17" id="KW-1185">Reference proteome</keyword>
<comment type="similarity">
    <text evidence="8">Belongs to the ABC transporter superfamily. ABCB family. Heavy Metal importer (TC 3.A.1.210) subfamily.</text>
</comment>
<keyword evidence="3" id="KW-0813">Transport</keyword>
<dbReference type="HOGENOM" id="CLU_000604_84_1_1"/>
<dbReference type="GeneID" id="7049202"/>
<dbReference type="GO" id="GO:0005743">
    <property type="term" value="C:mitochondrial inner membrane"/>
    <property type="evidence" value="ECO:0000318"/>
    <property type="project" value="GO_Central"/>
</dbReference>